<name>A0A3T1DAA7_9BACL</name>
<keyword evidence="1" id="KW-0732">Signal</keyword>
<dbReference type="RefSeq" id="WP_130613017.1">
    <property type="nucleotide sequence ID" value="NZ_AP019400.1"/>
</dbReference>
<reference evidence="2 3" key="1">
    <citation type="submission" date="2019-01" db="EMBL/GenBank/DDBJ databases">
        <title>Complete genome sequence of Cohnella hallensis HS21 isolated from Korean fir (Abies koreana) rhizospheric soil.</title>
        <authorList>
            <person name="Jiang L."/>
            <person name="Kang S.W."/>
            <person name="Kim S."/>
            <person name="Jung J."/>
            <person name="Kim C.Y."/>
            <person name="Kim D.H."/>
            <person name="Kim S.W."/>
            <person name="Lee J."/>
        </authorList>
    </citation>
    <scope>NUCLEOTIDE SEQUENCE [LARGE SCALE GENOMIC DNA]</scope>
    <source>
        <strain evidence="2 3">HS21</strain>
    </source>
</reference>
<evidence type="ECO:0000313" key="3">
    <source>
        <dbReference type="Proteomes" id="UP000289856"/>
    </source>
</evidence>
<accession>A0A3T1DAA7</accession>
<evidence type="ECO:0000256" key="1">
    <source>
        <dbReference type="SAM" id="SignalP"/>
    </source>
</evidence>
<evidence type="ECO:0008006" key="4">
    <source>
        <dbReference type="Google" id="ProtNLM"/>
    </source>
</evidence>
<dbReference type="Proteomes" id="UP000289856">
    <property type="component" value="Chromosome"/>
</dbReference>
<dbReference type="AlphaFoldDB" id="A0A3T1DAA7"/>
<gene>
    <name evidence="2" type="ORF">KCTCHS21_43070</name>
</gene>
<proteinExistence type="predicted"/>
<feature type="chain" id="PRO_5019062473" description="DUF5643 domain-containing protein" evidence="1">
    <location>
        <begin position="24"/>
        <end position="339"/>
    </location>
</feature>
<dbReference type="EMBL" id="AP019400">
    <property type="protein sequence ID" value="BBI34908.1"/>
    <property type="molecule type" value="Genomic_DNA"/>
</dbReference>
<feature type="signal peptide" evidence="1">
    <location>
        <begin position="1"/>
        <end position="23"/>
    </location>
</feature>
<organism evidence="2 3">
    <name type="scientific">Cohnella abietis</name>
    <dbReference type="NCBI Taxonomy" id="2507935"/>
    <lineage>
        <taxon>Bacteria</taxon>
        <taxon>Bacillati</taxon>
        <taxon>Bacillota</taxon>
        <taxon>Bacilli</taxon>
        <taxon>Bacillales</taxon>
        <taxon>Paenibacillaceae</taxon>
        <taxon>Cohnella</taxon>
    </lineage>
</organism>
<dbReference type="KEGG" id="cohn:KCTCHS21_43070"/>
<evidence type="ECO:0000313" key="2">
    <source>
        <dbReference type="EMBL" id="BBI34908.1"/>
    </source>
</evidence>
<protein>
    <recommendedName>
        <fullName evidence="4">DUF5643 domain-containing protein</fullName>
    </recommendedName>
</protein>
<keyword evidence="3" id="KW-1185">Reference proteome</keyword>
<sequence>MKKFIIGFAWWAILLTITTGAVAASSSKIQAVETSVNIDKPVVNNLLTIDMKNRLDGGSFAISEKKLIFRDKDNFVRIGYLKEISKKKINNKNRIIYTGIIKINKSLTNKMVRIVGLDNKGESISTLGYVAINQQYEKPPETGDIRSFRTEITADAKIESFQVTVIDFIEQGNFSDVDTDAIDMFGTPSINFDLLKEMYNLKTYKTNNKNINALIGNLDQGQIIPLDISIVNTSGSDLTLIKPFKVTFTVSKITKNGQARVVFQKPLVSLIGEWKSKDYYRANFYWDLLNNPLEKGIYKISLKSVIATYTIDQKHEVKTYNVAQENNPMDPDELYVVIR</sequence>